<gene>
    <name evidence="1" type="ORF">CAZ10_25570</name>
</gene>
<sequence>MTHALPPGLTDCLLWSEELGMGFHPRPPMDYSGPYFEKYQALDATPMGAALTHARIDLVRRHFTGQVVDIGIGGGRFVTESGAMGFDVNPEAVDWLKAQELYYDPYQHHAEAVTCWDSLEHIPEPEKLLDHVGEWLFVSMPIYKDQTDCLASKHYKPGEHCWYWSLPGLVAWCERQGFELVEMNEVESELGREGITSFAFRRVHG</sequence>
<dbReference type="Pfam" id="PF13489">
    <property type="entry name" value="Methyltransf_23"/>
    <property type="match status" value="1"/>
</dbReference>
<dbReference type="InterPro" id="IPR029063">
    <property type="entry name" value="SAM-dependent_MTases_sf"/>
</dbReference>
<dbReference type="AlphaFoldDB" id="A0A241XLF6"/>
<protein>
    <submittedName>
        <fullName evidence="1">Uncharacterized protein</fullName>
    </submittedName>
</protein>
<dbReference type="Proteomes" id="UP000194857">
    <property type="component" value="Unassembled WGS sequence"/>
</dbReference>
<evidence type="ECO:0000313" key="2">
    <source>
        <dbReference type="Proteomes" id="UP000194857"/>
    </source>
</evidence>
<name>A0A241XLF6_PSEAI</name>
<dbReference type="Gene3D" id="3.40.50.150">
    <property type="entry name" value="Vaccinia Virus protein VP39"/>
    <property type="match status" value="1"/>
</dbReference>
<dbReference type="RefSeq" id="WP_023464616.1">
    <property type="nucleotide sequence ID" value="NZ_CAADLW010001217.1"/>
</dbReference>
<organism evidence="1 2">
    <name type="scientific">Pseudomonas aeruginosa</name>
    <dbReference type="NCBI Taxonomy" id="287"/>
    <lineage>
        <taxon>Bacteria</taxon>
        <taxon>Pseudomonadati</taxon>
        <taxon>Pseudomonadota</taxon>
        <taxon>Gammaproteobacteria</taxon>
        <taxon>Pseudomonadales</taxon>
        <taxon>Pseudomonadaceae</taxon>
        <taxon>Pseudomonas</taxon>
    </lineage>
</organism>
<evidence type="ECO:0000313" key="1">
    <source>
        <dbReference type="EMBL" id="OTI57598.1"/>
    </source>
</evidence>
<accession>A0A241XLF6</accession>
<proteinExistence type="predicted"/>
<reference evidence="1 2" key="1">
    <citation type="submission" date="2017-05" db="EMBL/GenBank/DDBJ databases">
        <authorList>
            <person name="Song R."/>
            <person name="Chenine A.L."/>
            <person name="Ruprecht R.M."/>
        </authorList>
    </citation>
    <scope>NUCLEOTIDE SEQUENCE [LARGE SCALE GENOMIC DNA]</scope>
    <source>
        <strain evidence="1 2">S567_C10_BS</strain>
    </source>
</reference>
<dbReference type="SUPFAM" id="SSF53335">
    <property type="entry name" value="S-adenosyl-L-methionine-dependent methyltransferases"/>
    <property type="match status" value="1"/>
</dbReference>
<dbReference type="EMBL" id="NFFZ01000016">
    <property type="protein sequence ID" value="OTI57598.1"/>
    <property type="molecule type" value="Genomic_DNA"/>
</dbReference>
<comment type="caution">
    <text evidence="1">The sequence shown here is derived from an EMBL/GenBank/DDBJ whole genome shotgun (WGS) entry which is preliminary data.</text>
</comment>